<proteinExistence type="predicted"/>
<evidence type="ECO:0000256" key="1">
    <source>
        <dbReference type="SAM" id="MobiDB-lite"/>
    </source>
</evidence>
<protein>
    <submittedName>
        <fullName evidence="2">RCG43224</fullName>
    </submittedName>
</protein>
<evidence type="ECO:0000313" key="2">
    <source>
        <dbReference type="EMBL" id="EDM08960.1"/>
    </source>
</evidence>
<sequence length="40" mass="4674">MHCGYQSECSQLDYSRKGKEKGRKEGRKKLFKLSNTEIPL</sequence>
<organism evidence="2 3">
    <name type="scientific">Rattus norvegicus</name>
    <name type="common">Rat</name>
    <dbReference type="NCBI Taxonomy" id="10116"/>
    <lineage>
        <taxon>Eukaryota</taxon>
        <taxon>Metazoa</taxon>
        <taxon>Chordata</taxon>
        <taxon>Craniata</taxon>
        <taxon>Vertebrata</taxon>
        <taxon>Euteleostomi</taxon>
        <taxon>Mammalia</taxon>
        <taxon>Eutheria</taxon>
        <taxon>Euarchontoglires</taxon>
        <taxon>Glires</taxon>
        <taxon>Rodentia</taxon>
        <taxon>Myomorpha</taxon>
        <taxon>Muroidea</taxon>
        <taxon>Muridae</taxon>
        <taxon>Murinae</taxon>
        <taxon>Rattus</taxon>
    </lineage>
</organism>
<reference evidence="2 3" key="1">
    <citation type="submission" date="2005-09" db="EMBL/GenBank/DDBJ databases">
        <authorList>
            <person name="Mural R.J."/>
            <person name="Li P.W."/>
            <person name="Adams M.D."/>
            <person name="Amanatides P.G."/>
            <person name="Baden-Tillson H."/>
            <person name="Barnstead M."/>
            <person name="Chin S.H."/>
            <person name="Dew I."/>
            <person name="Evans C.A."/>
            <person name="Ferriera S."/>
            <person name="Flanigan M."/>
            <person name="Fosler C."/>
            <person name="Glodek A."/>
            <person name="Gu Z."/>
            <person name="Holt R.A."/>
            <person name="Jennings D."/>
            <person name="Kraft C.L."/>
            <person name="Lu F."/>
            <person name="Nguyen T."/>
            <person name="Nusskern D.R."/>
            <person name="Pfannkoch C.M."/>
            <person name="Sitter C."/>
            <person name="Sutton G.G."/>
            <person name="Venter J.C."/>
            <person name="Wang Z."/>
            <person name="Woodage T."/>
            <person name="Zheng X.H."/>
            <person name="Zhong F."/>
        </authorList>
    </citation>
    <scope>NUCLEOTIDE SEQUENCE [LARGE SCALE GENOMIC DNA]</scope>
    <source>
        <strain>BN</strain>
        <strain evidence="3">Sprague-Dawley</strain>
    </source>
</reference>
<feature type="region of interest" description="Disordered" evidence="1">
    <location>
        <begin position="16"/>
        <end position="40"/>
    </location>
</feature>
<dbReference type="Proteomes" id="UP000234681">
    <property type="component" value="Chromosome 16"/>
</dbReference>
<accession>A6IWB2</accession>
<evidence type="ECO:0000313" key="3">
    <source>
        <dbReference type="Proteomes" id="UP000234681"/>
    </source>
</evidence>
<name>A6IWB2_RAT</name>
<dbReference type="EMBL" id="CH473970">
    <property type="protein sequence ID" value="EDM08960.1"/>
    <property type="molecule type" value="Genomic_DNA"/>
</dbReference>
<feature type="compositionally biased region" description="Basic residues" evidence="1">
    <location>
        <begin position="18"/>
        <end position="31"/>
    </location>
</feature>
<dbReference type="AlphaFoldDB" id="A6IWB2"/>
<gene>
    <name evidence="2" type="ORF">rCG_43224</name>
</gene>